<organism evidence="1 2">
    <name type="scientific">Bodo saltans</name>
    <name type="common">Flagellated protozoan</name>
    <dbReference type="NCBI Taxonomy" id="75058"/>
    <lineage>
        <taxon>Eukaryota</taxon>
        <taxon>Discoba</taxon>
        <taxon>Euglenozoa</taxon>
        <taxon>Kinetoplastea</taxon>
        <taxon>Metakinetoplastina</taxon>
        <taxon>Eubodonida</taxon>
        <taxon>Bodonidae</taxon>
        <taxon>Bodo</taxon>
    </lineage>
</organism>
<reference evidence="2" key="1">
    <citation type="submission" date="2015-09" db="EMBL/GenBank/DDBJ databases">
        <authorList>
            <consortium name="Pathogen Informatics"/>
        </authorList>
    </citation>
    <scope>NUCLEOTIDE SEQUENCE [LARGE SCALE GENOMIC DNA]</scope>
    <source>
        <strain evidence="2">Lake Konstanz</strain>
    </source>
</reference>
<sequence length="65" mass="7541">MDRFLIIYRHSGHEVSEQRALGMCWPENILAINSKNKAAAFYPTSWETETLKPTTSVREVFVKKL</sequence>
<dbReference type="EMBL" id="CYKH01001716">
    <property type="protein sequence ID" value="CUG89251.1"/>
    <property type="molecule type" value="Genomic_DNA"/>
</dbReference>
<name>A0A0S4JFL2_BODSA</name>
<evidence type="ECO:0000313" key="2">
    <source>
        <dbReference type="Proteomes" id="UP000051952"/>
    </source>
</evidence>
<dbReference type="Proteomes" id="UP000051952">
    <property type="component" value="Unassembled WGS sequence"/>
</dbReference>
<proteinExistence type="predicted"/>
<evidence type="ECO:0000313" key="1">
    <source>
        <dbReference type="EMBL" id="CUG89251.1"/>
    </source>
</evidence>
<dbReference type="AlphaFoldDB" id="A0A0S4JFL2"/>
<dbReference type="VEuPathDB" id="TriTrypDB:BSAL_20095"/>
<accession>A0A0S4JFL2</accession>
<gene>
    <name evidence="1" type="ORF">BSAL_20095</name>
</gene>
<keyword evidence="2" id="KW-1185">Reference proteome</keyword>
<protein>
    <submittedName>
        <fullName evidence="1">Uncharacterized protein</fullName>
    </submittedName>
</protein>